<dbReference type="PANTHER" id="PTHR30404:SF0">
    <property type="entry name" value="N-ACETYLMURAMOYL-L-ALANINE AMIDASE AMIC"/>
    <property type="match status" value="1"/>
</dbReference>
<organism evidence="3 4">
    <name type="scientific">Nocardioides aurantiacus</name>
    <dbReference type="NCBI Taxonomy" id="86796"/>
    <lineage>
        <taxon>Bacteria</taxon>
        <taxon>Bacillati</taxon>
        <taxon>Actinomycetota</taxon>
        <taxon>Actinomycetes</taxon>
        <taxon>Propionibacteriales</taxon>
        <taxon>Nocardioidaceae</taxon>
        <taxon>Nocardioides</taxon>
    </lineage>
</organism>
<feature type="domain" description="MurNAc-LAA" evidence="2">
    <location>
        <begin position="227"/>
        <end position="343"/>
    </location>
</feature>
<evidence type="ECO:0000256" key="1">
    <source>
        <dbReference type="ARBA" id="ARBA00022801"/>
    </source>
</evidence>
<sequence length="374" mass="40320">METTLRPGDTGPAVSQVVSLLARLGLLEASDGVAGPASYDDRVELAVRAFQQQRGLTVDGLVGPSTFRRLDEARWRLGDRILTHRPGNLVVGDDVYALQSRLLDLGFTVGRLDGYFGTETEAGVREFQRNFGIPPDGTCGPATLKALARLRPLVSGGAPNAMRTEEWIRESGPHLGGKTVVVDVTSGDPILHDLAARIEGRLVAIGVQAFLTTPRWAAHPRDEGERAAFANRAGADLVVSLALDASDNPDACGVAAYFFGDADRQTWSSAGERLAGLVQREVVARTRAVDLRCHPKTWDLLRRTRMPAVHLDAGYRTHAGDLARLEDPAHRDVLAAAVVVAVQRFYLSPDVDAATGVLDVRELRDRFGQGAGRP</sequence>
<evidence type="ECO:0000313" key="3">
    <source>
        <dbReference type="EMBL" id="ROR92915.1"/>
    </source>
</evidence>
<dbReference type="AlphaFoldDB" id="A0A3N2CZE8"/>
<dbReference type="InterPro" id="IPR002508">
    <property type="entry name" value="MurNAc-LAA_cat"/>
</dbReference>
<dbReference type="InterPro" id="IPR036365">
    <property type="entry name" value="PGBD-like_sf"/>
</dbReference>
<reference evidence="3 4" key="1">
    <citation type="submission" date="2018-11" db="EMBL/GenBank/DDBJ databases">
        <title>Sequencing the genomes of 1000 actinobacteria strains.</title>
        <authorList>
            <person name="Klenk H.-P."/>
        </authorList>
    </citation>
    <scope>NUCLEOTIDE SEQUENCE [LARGE SCALE GENOMIC DNA]</scope>
    <source>
        <strain evidence="3 4">DSM 12652</strain>
    </source>
</reference>
<dbReference type="SMART" id="SM00646">
    <property type="entry name" value="Ami_3"/>
    <property type="match status" value="1"/>
</dbReference>
<dbReference type="Pfam" id="PF01520">
    <property type="entry name" value="Amidase_3"/>
    <property type="match status" value="1"/>
</dbReference>
<dbReference type="GO" id="GO:0030288">
    <property type="term" value="C:outer membrane-bounded periplasmic space"/>
    <property type="evidence" value="ECO:0007669"/>
    <property type="project" value="TreeGrafter"/>
</dbReference>
<dbReference type="PANTHER" id="PTHR30404">
    <property type="entry name" value="N-ACETYLMURAMOYL-L-ALANINE AMIDASE"/>
    <property type="match status" value="1"/>
</dbReference>
<dbReference type="SUPFAM" id="SSF53187">
    <property type="entry name" value="Zn-dependent exopeptidases"/>
    <property type="match status" value="1"/>
</dbReference>
<dbReference type="RefSeq" id="WP_123392621.1">
    <property type="nucleotide sequence ID" value="NZ_RKHO01000001.1"/>
</dbReference>
<comment type="caution">
    <text evidence="3">The sequence shown here is derived from an EMBL/GenBank/DDBJ whole genome shotgun (WGS) entry which is preliminary data.</text>
</comment>
<dbReference type="Pfam" id="PF01471">
    <property type="entry name" value="PG_binding_1"/>
    <property type="match status" value="2"/>
</dbReference>
<evidence type="ECO:0000259" key="2">
    <source>
        <dbReference type="SMART" id="SM00646"/>
    </source>
</evidence>
<dbReference type="InterPro" id="IPR036366">
    <property type="entry name" value="PGBDSf"/>
</dbReference>
<keyword evidence="4" id="KW-1185">Reference proteome</keyword>
<dbReference type="Proteomes" id="UP000281738">
    <property type="component" value="Unassembled WGS sequence"/>
</dbReference>
<proteinExistence type="predicted"/>
<dbReference type="OrthoDB" id="3719185at2"/>
<gene>
    <name evidence="3" type="ORF">EDD33_3816</name>
</gene>
<accession>A0A3N2CZE8</accession>
<dbReference type="Gene3D" id="3.40.630.40">
    <property type="entry name" value="Zn-dependent exopeptidases"/>
    <property type="match status" value="1"/>
</dbReference>
<dbReference type="Gene3D" id="1.10.101.10">
    <property type="entry name" value="PGBD-like superfamily/PGBD"/>
    <property type="match status" value="2"/>
</dbReference>
<protein>
    <submittedName>
        <fullName evidence="3">N-acetylmuramoyl-L-alanine amidase</fullName>
    </submittedName>
</protein>
<dbReference type="EMBL" id="RKHO01000001">
    <property type="protein sequence ID" value="ROR92915.1"/>
    <property type="molecule type" value="Genomic_DNA"/>
</dbReference>
<keyword evidence="1" id="KW-0378">Hydrolase</keyword>
<name>A0A3N2CZE8_9ACTN</name>
<dbReference type="CDD" id="cd02696">
    <property type="entry name" value="MurNAc-LAA"/>
    <property type="match status" value="1"/>
</dbReference>
<dbReference type="GO" id="GO:0009253">
    <property type="term" value="P:peptidoglycan catabolic process"/>
    <property type="evidence" value="ECO:0007669"/>
    <property type="project" value="InterPro"/>
</dbReference>
<dbReference type="InterPro" id="IPR002477">
    <property type="entry name" value="Peptidoglycan-bd-like"/>
</dbReference>
<evidence type="ECO:0000313" key="4">
    <source>
        <dbReference type="Proteomes" id="UP000281738"/>
    </source>
</evidence>
<dbReference type="GO" id="GO:0008745">
    <property type="term" value="F:N-acetylmuramoyl-L-alanine amidase activity"/>
    <property type="evidence" value="ECO:0007669"/>
    <property type="project" value="InterPro"/>
</dbReference>
<dbReference type="SUPFAM" id="SSF47090">
    <property type="entry name" value="PGBD-like"/>
    <property type="match status" value="2"/>
</dbReference>
<dbReference type="InterPro" id="IPR050695">
    <property type="entry name" value="N-acetylmuramoyl_amidase_3"/>
</dbReference>